<feature type="domain" description="PAC" evidence="11">
    <location>
        <begin position="82"/>
        <end position="134"/>
    </location>
</feature>
<dbReference type="InterPro" id="IPR005467">
    <property type="entry name" value="His_kinase_dom"/>
</dbReference>
<proteinExistence type="predicted"/>
<protein>
    <recommendedName>
        <fullName evidence="2">histidine kinase</fullName>
        <ecNumber evidence="2">2.7.13.3</ecNumber>
    </recommendedName>
</protein>
<dbReference type="NCBIfam" id="TIGR00229">
    <property type="entry name" value="sensory_box"/>
    <property type="match status" value="1"/>
</dbReference>
<evidence type="ECO:0000259" key="9">
    <source>
        <dbReference type="PROSITE" id="PS50109"/>
    </source>
</evidence>
<feature type="domain" description="Histidine kinase" evidence="9">
    <location>
        <begin position="147"/>
        <end position="366"/>
    </location>
</feature>
<dbReference type="SMART" id="SM00387">
    <property type="entry name" value="HATPase_c"/>
    <property type="match status" value="1"/>
</dbReference>
<evidence type="ECO:0000256" key="5">
    <source>
        <dbReference type="ARBA" id="ARBA00022741"/>
    </source>
</evidence>
<dbReference type="SMART" id="SM00091">
    <property type="entry name" value="PAS"/>
    <property type="match status" value="1"/>
</dbReference>
<dbReference type="PRINTS" id="PR00344">
    <property type="entry name" value="BCTRLSENSOR"/>
</dbReference>
<keyword evidence="5" id="KW-0547">Nucleotide-binding</keyword>
<dbReference type="PROSITE" id="PS50112">
    <property type="entry name" value="PAS"/>
    <property type="match status" value="1"/>
</dbReference>
<evidence type="ECO:0000256" key="1">
    <source>
        <dbReference type="ARBA" id="ARBA00000085"/>
    </source>
</evidence>
<dbReference type="SUPFAM" id="SSF55785">
    <property type="entry name" value="PYP-like sensor domain (PAS domain)"/>
    <property type="match status" value="1"/>
</dbReference>
<feature type="domain" description="PAS" evidence="10">
    <location>
        <begin position="9"/>
        <end position="75"/>
    </location>
</feature>
<sequence>MQEIIPPREAQLYRQILENVDRAVIAVDRGGLITLFNPTAQSYTGLSEKQARGRSFRKLFAGQPRLLELVDETERKGRAISDPENVHLLRPMAAPLPVSVSACPLLDAAGAQEGVVLLIRDLTRIRELEDAVRRADRLSMLGTLAAGLAHEIKNPLGGIKGAAQLLAMELDDNNLVAEYTQVMIREADRVNGIIEELMDLANPRSAEWSEVDLTRILNDIVLFQKEAYRGQDIEFNLALDPSIPPLSGDENLLTRLFLNLIKNAAEAVTREGRIEIRSRISGDVHLTRPGTRPVPFVEVDIIDNGCGIQSEHLEQVFTPFFTSKTTGSGLGLSICQKIVTEHQGFMKVSSTPGEGTRIRVALPFIRRRN</sequence>
<dbReference type="PANTHER" id="PTHR43065:SF10">
    <property type="entry name" value="PEROXIDE STRESS-ACTIVATED HISTIDINE KINASE MAK3"/>
    <property type="match status" value="1"/>
</dbReference>
<comment type="catalytic activity">
    <reaction evidence="1">
        <text>ATP + protein L-histidine = ADP + protein N-phospho-L-histidine.</text>
        <dbReference type="EC" id="2.7.13.3"/>
    </reaction>
</comment>
<evidence type="ECO:0000313" key="12">
    <source>
        <dbReference type="EMBL" id="PNU21535.1"/>
    </source>
</evidence>
<dbReference type="Proteomes" id="UP000236340">
    <property type="component" value="Unassembled WGS sequence"/>
</dbReference>
<dbReference type="SUPFAM" id="SSF47384">
    <property type="entry name" value="Homodimeric domain of signal transducing histidine kinase"/>
    <property type="match status" value="1"/>
</dbReference>
<reference evidence="12 13" key="1">
    <citation type="journal article" date="2018" name="Genome Announc.">
        <title>Genome Sequence of Geothermobacter sp. HR-1 Iron Reducer from the Loihi Seamount.</title>
        <authorList>
            <person name="Smith H."/>
            <person name="Abuyen K."/>
            <person name="Tremblay J."/>
            <person name="Savalia P."/>
            <person name="Perez-Rodriguez I."/>
            <person name="Emerson D."/>
            <person name="Tully B."/>
            <person name="Amend J."/>
        </authorList>
    </citation>
    <scope>NUCLEOTIDE SEQUENCE [LARGE SCALE GENOMIC DNA]</scope>
    <source>
        <strain evidence="12 13">HR-1</strain>
    </source>
</reference>
<dbReference type="Gene3D" id="3.30.450.20">
    <property type="entry name" value="PAS domain"/>
    <property type="match status" value="1"/>
</dbReference>
<accession>A0A2K2HE08</accession>
<dbReference type="Gene3D" id="1.10.287.130">
    <property type="match status" value="1"/>
</dbReference>
<dbReference type="InterPro" id="IPR000014">
    <property type="entry name" value="PAS"/>
</dbReference>
<dbReference type="Pfam" id="PF02518">
    <property type="entry name" value="HATPase_c"/>
    <property type="match status" value="1"/>
</dbReference>
<evidence type="ECO:0000256" key="3">
    <source>
        <dbReference type="ARBA" id="ARBA00022553"/>
    </source>
</evidence>
<name>A0A2K2HE08_9BACT</name>
<dbReference type="PROSITE" id="PS50113">
    <property type="entry name" value="PAC"/>
    <property type="match status" value="1"/>
</dbReference>
<dbReference type="InterPro" id="IPR004358">
    <property type="entry name" value="Sig_transdc_His_kin-like_C"/>
</dbReference>
<evidence type="ECO:0000313" key="13">
    <source>
        <dbReference type="Proteomes" id="UP000236340"/>
    </source>
</evidence>
<dbReference type="CDD" id="cd00130">
    <property type="entry name" value="PAS"/>
    <property type="match status" value="1"/>
</dbReference>
<dbReference type="InterPro" id="IPR036097">
    <property type="entry name" value="HisK_dim/P_sf"/>
</dbReference>
<keyword evidence="3" id="KW-0597">Phosphoprotein</keyword>
<organism evidence="12 13">
    <name type="scientific">Geothermobacter hydrogeniphilus</name>
    <dbReference type="NCBI Taxonomy" id="1969733"/>
    <lineage>
        <taxon>Bacteria</taxon>
        <taxon>Pseudomonadati</taxon>
        <taxon>Thermodesulfobacteriota</taxon>
        <taxon>Desulfuromonadia</taxon>
        <taxon>Desulfuromonadales</taxon>
        <taxon>Geothermobacteraceae</taxon>
        <taxon>Geothermobacter</taxon>
    </lineage>
</organism>
<dbReference type="OrthoDB" id="9773941at2"/>
<dbReference type="InterPro" id="IPR000700">
    <property type="entry name" value="PAS-assoc_C"/>
</dbReference>
<dbReference type="RefSeq" id="WP_103114020.1">
    <property type="nucleotide sequence ID" value="NZ_PPFX01000002.1"/>
</dbReference>
<dbReference type="GO" id="GO:0006355">
    <property type="term" value="P:regulation of DNA-templated transcription"/>
    <property type="evidence" value="ECO:0007669"/>
    <property type="project" value="InterPro"/>
</dbReference>
<dbReference type="InterPro" id="IPR013767">
    <property type="entry name" value="PAS_fold"/>
</dbReference>
<gene>
    <name evidence="12" type="ORF">C2E25_01340</name>
</gene>
<evidence type="ECO:0000256" key="4">
    <source>
        <dbReference type="ARBA" id="ARBA00022679"/>
    </source>
</evidence>
<dbReference type="EC" id="2.7.13.3" evidence="2"/>
<keyword evidence="8" id="KW-0902">Two-component regulatory system</keyword>
<dbReference type="GO" id="GO:0000155">
    <property type="term" value="F:phosphorelay sensor kinase activity"/>
    <property type="evidence" value="ECO:0007669"/>
    <property type="project" value="InterPro"/>
</dbReference>
<dbReference type="PANTHER" id="PTHR43065">
    <property type="entry name" value="SENSOR HISTIDINE KINASE"/>
    <property type="match status" value="1"/>
</dbReference>
<evidence type="ECO:0000256" key="7">
    <source>
        <dbReference type="ARBA" id="ARBA00022840"/>
    </source>
</evidence>
<dbReference type="GO" id="GO:0005524">
    <property type="term" value="F:ATP binding"/>
    <property type="evidence" value="ECO:0007669"/>
    <property type="project" value="UniProtKB-KW"/>
</dbReference>
<evidence type="ECO:0000256" key="8">
    <source>
        <dbReference type="ARBA" id="ARBA00023012"/>
    </source>
</evidence>
<dbReference type="PROSITE" id="PS50109">
    <property type="entry name" value="HIS_KIN"/>
    <property type="match status" value="1"/>
</dbReference>
<dbReference type="InterPro" id="IPR003594">
    <property type="entry name" value="HATPase_dom"/>
</dbReference>
<dbReference type="EMBL" id="PPFX01000002">
    <property type="protein sequence ID" value="PNU21535.1"/>
    <property type="molecule type" value="Genomic_DNA"/>
</dbReference>
<dbReference type="SUPFAM" id="SSF55874">
    <property type="entry name" value="ATPase domain of HSP90 chaperone/DNA topoisomerase II/histidine kinase"/>
    <property type="match status" value="1"/>
</dbReference>
<dbReference type="SMART" id="SM00388">
    <property type="entry name" value="HisKA"/>
    <property type="match status" value="1"/>
</dbReference>
<dbReference type="InterPro" id="IPR036890">
    <property type="entry name" value="HATPase_C_sf"/>
</dbReference>
<dbReference type="InterPro" id="IPR003661">
    <property type="entry name" value="HisK_dim/P_dom"/>
</dbReference>
<dbReference type="InterPro" id="IPR035965">
    <property type="entry name" value="PAS-like_dom_sf"/>
</dbReference>
<dbReference type="Pfam" id="PF00989">
    <property type="entry name" value="PAS"/>
    <property type="match status" value="1"/>
</dbReference>
<dbReference type="Gene3D" id="3.30.565.10">
    <property type="entry name" value="Histidine kinase-like ATPase, C-terminal domain"/>
    <property type="match status" value="1"/>
</dbReference>
<keyword evidence="4" id="KW-0808">Transferase</keyword>
<comment type="caution">
    <text evidence="12">The sequence shown here is derived from an EMBL/GenBank/DDBJ whole genome shotgun (WGS) entry which is preliminary data.</text>
</comment>
<evidence type="ECO:0000256" key="2">
    <source>
        <dbReference type="ARBA" id="ARBA00012438"/>
    </source>
</evidence>
<dbReference type="Pfam" id="PF00512">
    <property type="entry name" value="HisKA"/>
    <property type="match status" value="1"/>
</dbReference>
<dbReference type="AlphaFoldDB" id="A0A2K2HE08"/>
<evidence type="ECO:0000259" key="11">
    <source>
        <dbReference type="PROSITE" id="PS50113"/>
    </source>
</evidence>
<evidence type="ECO:0000256" key="6">
    <source>
        <dbReference type="ARBA" id="ARBA00022777"/>
    </source>
</evidence>
<evidence type="ECO:0000259" key="10">
    <source>
        <dbReference type="PROSITE" id="PS50112"/>
    </source>
</evidence>
<dbReference type="CDD" id="cd00082">
    <property type="entry name" value="HisKA"/>
    <property type="match status" value="1"/>
</dbReference>
<keyword evidence="7" id="KW-0067">ATP-binding</keyword>
<keyword evidence="6 12" id="KW-0418">Kinase</keyword>